<reference evidence="2" key="1">
    <citation type="submission" date="2019-07" db="EMBL/GenBank/DDBJ databases">
        <authorList>
            <person name="Weber M."/>
            <person name="Kostadinov I."/>
            <person name="Kostadinov D I."/>
        </authorList>
    </citation>
    <scope>NUCLEOTIDE SEQUENCE</scope>
    <source>
        <strain evidence="2">Gfbio:sag-sample-m06:053724c1-46a9-4a36-b237-ea2bf867836b</strain>
    </source>
</reference>
<dbReference type="InterPro" id="IPR036465">
    <property type="entry name" value="vWFA_dom_sf"/>
</dbReference>
<keyword evidence="1" id="KW-0812">Transmembrane</keyword>
<evidence type="ECO:0000313" key="2">
    <source>
        <dbReference type="EMBL" id="VUX56356.1"/>
    </source>
</evidence>
<dbReference type="AlphaFoldDB" id="A0A7D9H7Q1"/>
<proteinExistence type="predicted"/>
<sequence length="329" mass="37530">MAKRKRNIEAFSLSFLDCICCGFGAIILLLVLSKIYEPAILEKTEDDLNQLIALLQEQLFEIRGDTVVVRRELGRVQLDTSETKMHLQTLQKELSMIQGQFDLLNTDDPALNLDEGDLRAARQRLTEEMLNLRPFRRAPDDAIGGIPVDSEYIIFVIDTSGSMQAKWTWAENKLAEVLNVYPKVKGLQIMNDNGSYMFPQYGGTWISDTPQIRESIKARMRQWQAFSDSDPSDGIIYAIETFWAPDKKISIYVFGDEFQGNSMEKVLRDIDRINVEDENGDRRVRIHAIGFPYNFSGTPPQSSQRFAGLMRVLCERNGGTFVALTERVR</sequence>
<gene>
    <name evidence="2" type="ORF">JTBM06_V1_680002</name>
</gene>
<evidence type="ECO:0000256" key="1">
    <source>
        <dbReference type="SAM" id="Phobius"/>
    </source>
</evidence>
<protein>
    <submittedName>
        <fullName evidence="2">Secreted protein, containing von Willebrand factor (VWF) type A domain</fullName>
    </submittedName>
</protein>
<accession>A0A7D9H7Q1</accession>
<keyword evidence="1" id="KW-1133">Transmembrane helix</keyword>
<feature type="transmembrane region" description="Helical" evidence="1">
    <location>
        <begin position="12"/>
        <end position="32"/>
    </location>
</feature>
<keyword evidence="1" id="KW-0472">Membrane</keyword>
<organism evidence="2">
    <name type="scientific">uncultured Woeseiaceae bacterium</name>
    <dbReference type="NCBI Taxonomy" id="1983305"/>
    <lineage>
        <taxon>Bacteria</taxon>
        <taxon>Pseudomonadati</taxon>
        <taxon>Pseudomonadota</taxon>
        <taxon>Gammaproteobacteria</taxon>
        <taxon>Woeseiales</taxon>
        <taxon>Woeseiaceae</taxon>
        <taxon>environmental samples</taxon>
    </lineage>
</organism>
<dbReference type="SUPFAM" id="SSF53300">
    <property type="entry name" value="vWA-like"/>
    <property type="match status" value="1"/>
</dbReference>
<name>A0A7D9H7Q1_9GAMM</name>
<dbReference type="EMBL" id="LR633967">
    <property type="protein sequence ID" value="VUX56356.1"/>
    <property type="molecule type" value="Genomic_DNA"/>
</dbReference>
<dbReference type="Gene3D" id="3.40.50.410">
    <property type="entry name" value="von Willebrand factor, type A domain"/>
    <property type="match status" value="1"/>
</dbReference>